<organism evidence="1 2">
    <name type="scientific">Parastrongyloides trichosuri</name>
    <name type="common">Possum-specific nematode worm</name>
    <dbReference type="NCBI Taxonomy" id="131310"/>
    <lineage>
        <taxon>Eukaryota</taxon>
        <taxon>Metazoa</taxon>
        <taxon>Ecdysozoa</taxon>
        <taxon>Nematoda</taxon>
        <taxon>Chromadorea</taxon>
        <taxon>Rhabditida</taxon>
        <taxon>Tylenchina</taxon>
        <taxon>Panagrolaimomorpha</taxon>
        <taxon>Strongyloidoidea</taxon>
        <taxon>Strongyloididae</taxon>
        <taxon>Parastrongyloides</taxon>
    </lineage>
</organism>
<name>A0A0N5A4A3_PARTI</name>
<proteinExistence type="predicted"/>
<dbReference type="Proteomes" id="UP000038045">
    <property type="component" value="Unplaced"/>
</dbReference>
<protein>
    <submittedName>
        <fullName evidence="2">Uncharacterized protein</fullName>
    </submittedName>
</protein>
<dbReference type="AlphaFoldDB" id="A0A0N5A4A3"/>
<reference evidence="2" key="1">
    <citation type="submission" date="2017-02" db="UniProtKB">
        <authorList>
            <consortium name="WormBaseParasite"/>
        </authorList>
    </citation>
    <scope>IDENTIFICATION</scope>
</reference>
<sequence length="92" mass="10399">MTRASSIPPLPSIPTIASYLKQGDERKKSMENCGTETTQYSEDNYYPSVVSTSSKVFSKGEDIKKGRMPTTQHLQYNSPMAIYSRYLSIEHN</sequence>
<accession>A0A0N5A4A3</accession>
<dbReference type="STRING" id="131310.A0A0N5A4A3"/>
<evidence type="ECO:0000313" key="2">
    <source>
        <dbReference type="WBParaSite" id="PTRK_0001645150.1"/>
    </source>
</evidence>
<keyword evidence="1" id="KW-1185">Reference proteome</keyword>
<evidence type="ECO:0000313" key="1">
    <source>
        <dbReference type="Proteomes" id="UP000038045"/>
    </source>
</evidence>
<dbReference type="WBParaSite" id="PTRK_0001645150.1">
    <property type="protein sequence ID" value="PTRK_0001645150.1"/>
    <property type="gene ID" value="PTRK_0001645150"/>
</dbReference>